<name>A0A3A1R479_9BACI</name>
<dbReference type="Proteomes" id="UP000265801">
    <property type="component" value="Unassembled WGS sequence"/>
</dbReference>
<keyword evidence="1" id="KW-0547">Nucleotide-binding</keyword>
<dbReference type="SUPFAM" id="SSF52540">
    <property type="entry name" value="P-loop containing nucleoside triphosphate hydrolases"/>
    <property type="match status" value="1"/>
</dbReference>
<dbReference type="AlphaFoldDB" id="A0A3A1R479"/>
<dbReference type="Gene3D" id="3.40.50.300">
    <property type="entry name" value="P-loop containing nucleotide triphosphate hydrolases"/>
    <property type="match status" value="1"/>
</dbReference>
<protein>
    <submittedName>
        <fullName evidence="1">ATP-binding protein</fullName>
    </submittedName>
</protein>
<accession>A0A3A1R479</accession>
<comment type="caution">
    <text evidence="1">The sequence shown here is derived from an EMBL/GenBank/DDBJ whole genome shotgun (WGS) entry which is preliminary data.</text>
</comment>
<dbReference type="GO" id="GO:0005524">
    <property type="term" value="F:ATP binding"/>
    <property type="evidence" value="ECO:0007669"/>
    <property type="project" value="UniProtKB-KW"/>
</dbReference>
<keyword evidence="2" id="KW-1185">Reference proteome</keyword>
<gene>
    <name evidence="1" type="ORF">D3H55_09150</name>
</gene>
<dbReference type="EMBL" id="QXIR01000010">
    <property type="protein sequence ID" value="RIW34671.1"/>
    <property type="molecule type" value="Genomic_DNA"/>
</dbReference>
<dbReference type="Pfam" id="PF13671">
    <property type="entry name" value="AAA_33"/>
    <property type="match status" value="1"/>
</dbReference>
<sequence length="188" mass="21949">MERLIILTAGKTHSGKSTFARKLEEKLDHSVVIDQDHQAEFINTFYPKLLPPEGPNTFKYEISQTILDFAADRTDYHMILCNSNRHPRGRSRMLDYFHQRGFTSILVNFEIPDETLLKRIEQSNRNTRIFRSASTFAEVLKRQNEDSVEKPGREEADHFFVISEPQDTEQVINEILQIHERGGGMDRR</sequence>
<dbReference type="InterPro" id="IPR027417">
    <property type="entry name" value="P-loop_NTPase"/>
</dbReference>
<evidence type="ECO:0000313" key="1">
    <source>
        <dbReference type="EMBL" id="RIW34671.1"/>
    </source>
</evidence>
<dbReference type="RefSeq" id="WP_119546609.1">
    <property type="nucleotide sequence ID" value="NZ_QXIR01000010.1"/>
</dbReference>
<proteinExistence type="predicted"/>
<evidence type="ECO:0000313" key="2">
    <source>
        <dbReference type="Proteomes" id="UP000265801"/>
    </source>
</evidence>
<dbReference type="OrthoDB" id="2356842at2"/>
<organism evidence="1 2">
    <name type="scientific">Bacillus salacetis</name>
    <dbReference type="NCBI Taxonomy" id="2315464"/>
    <lineage>
        <taxon>Bacteria</taxon>
        <taxon>Bacillati</taxon>
        <taxon>Bacillota</taxon>
        <taxon>Bacilli</taxon>
        <taxon>Bacillales</taxon>
        <taxon>Bacillaceae</taxon>
        <taxon>Bacillus</taxon>
    </lineage>
</organism>
<keyword evidence="1" id="KW-0067">ATP-binding</keyword>
<reference evidence="1 2" key="1">
    <citation type="submission" date="2018-09" db="EMBL/GenBank/DDBJ databases">
        <title>Bacillus saliacetes sp. nov., isolated from Thai shrimp paste (Ka-pi).</title>
        <authorList>
            <person name="Daroonpunt R."/>
            <person name="Tanasupawat S."/>
            <person name="Yiamsombut S."/>
        </authorList>
    </citation>
    <scope>NUCLEOTIDE SEQUENCE [LARGE SCALE GENOMIC DNA]</scope>
    <source>
        <strain evidence="1 2">SKP7-4</strain>
    </source>
</reference>